<organism evidence="2 3">
    <name type="scientific">Salarchaeum japonicum</name>
    <dbReference type="NCBI Taxonomy" id="555573"/>
    <lineage>
        <taxon>Archaea</taxon>
        <taxon>Methanobacteriati</taxon>
        <taxon>Methanobacteriota</taxon>
        <taxon>Stenosarchaea group</taxon>
        <taxon>Halobacteria</taxon>
        <taxon>Halobacteriales</taxon>
        <taxon>Halobacteriaceae</taxon>
    </lineage>
</organism>
<protein>
    <submittedName>
        <fullName evidence="2">Glutaredoxin</fullName>
    </submittedName>
</protein>
<evidence type="ECO:0000259" key="1">
    <source>
        <dbReference type="PROSITE" id="PS50404"/>
    </source>
</evidence>
<dbReference type="InterPro" id="IPR051548">
    <property type="entry name" value="Grx-like_ET"/>
</dbReference>
<dbReference type="CDD" id="cd00570">
    <property type="entry name" value="GST_N_family"/>
    <property type="match status" value="1"/>
</dbReference>
<dbReference type="PROSITE" id="PS51354">
    <property type="entry name" value="GLUTAREDOXIN_2"/>
    <property type="match status" value="1"/>
</dbReference>
<dbReference type="PROSITE" id="PS50404">
    <property type="entry name" value="GST_NTER"/>
    <property type="match status" value="1"/>
</dbReference>
<dbReference type="SUPFAM" id="SSF52833">
    <property type="entry name" value="Thioredoxin-like"/>
    <property type="match status" value="1"/>
</dbReference>
<evidence type="ECO:0000313" key="2">
    <source>
        <dbReference type="EMBL" id="GAA0644880.1"/>
    </source>
</evidence>
<gene>
    <name evidence="2" type="ORF">GCM10009019_03640</name>
</gene>
<dbReference type="PANTHER" id="PTHR34386:SF1">
    <property type="entry name" value="GLUTAREDOXIN-LIKE PROTEIN NRDH"/>
    <property type="match status" value="1"/>
</dbReference>
<evidence type="ECO:0000313" key="3">
    <source>
        <dbReference type="Proteomes" id="UP001500194"/>
    </source>
</evidence>
<dbReference type="Proteomes" id="UP001500194">
    <property type="component" value="Unassembled WGS sequence"/>
</dbReference>
<accession>A0AAV3SYM5</accession>
<dbReference type="PROSITE" id="PS00195">
    <property type="entry name" value="GLUTAREDOXIN_1"/>
    <property type="match status" value="1"/>
</dbReference>
<dbReference type="Gene3D" id="3.40.30.10">
    <property type="entry name" value="Glutaredoxin"/>
    <property type="match status" value="1"/>
</dbReference>
<dbReference type="Pfam" id="PF13417">
    <property type="entry name" value="GST_N_3"/>
    <property type="match status" value="1"/>
</dbReference>
<dbReference type="InterPro" id="IPR036249">
    <property type="entry name" value="Thioredoxin-like_sf"/>
</dbReference>
<feature type="domain" description="GST N-terminal" evidence="1">
    <location>
        <begin position="2"/>
        <end position="83"/>
    </location>
</feature>
<name>A0AAV3SYM5_9EURY</name>
<dbReference type="EMBL" id="BAAADU010000002">
    <property type="protein sequence ID" value="GAA0644880.1"/>
    <property type="molecule type" value="Genomic_DNA"/>
</dbReference>
<dbReference type="RefSeq" id="WP_227261918.1">
    <property type="nucleotide sequence ID" value="NZ_BAAADU010000002.1"/>
</dbReference>
<reference evidence="2 3" key="1">
    <citation type="journal article" date="2019" name="Int. J. Syst. Evol. Microbiol.">
        <title>The Global Catalogue of Microorganisms (GCM) 10K type strain sequencing project: providing services to taxonomists for standard genome sequencing and annotation.</title>
        <authorList>
            <consortium name="The Broad Institute Genomics Platform"/>
            <consortium name="The Broad Institute Genome Sequencing Center for Infectious Disease"/>
            <person name="Wu L."/>
            <person name="Ma J."/>
        </authorList>
    </citation>
    <scope>NUCLEOTIDE SEQUENCE [LARGE SCALE GENOMIC DNA]</scope>
    <source>
        <strain evidence="2 3">JCM 16327</strain>
    </source>
</reference>
<dbReference type="GeneID" id="68572521"/>
<proteinExistence type="predicted"/>
<dbReference type="GO" id="GO:0009055">
    <property type="term" value="F:electron transfer activity"/>
    <property type="evidence" value="ECO:0007669"/>
    <property type="project" value="TreeGrafter"/>
</dbReference>
<comment type="caution">
    <text evidence="2">The sequence shown here is derived from an EMBL/GenBank/DDBJ whole genome shotgun (WGS) entry which is preliminary data.</text>
</comment>
<dbReference type="InterPro" id="IPR011767">
    <property type="entry name" value="GLR_AS"/>
</dbReference>
<dbReference type="GO" id="GO:0045454">
    <property type="term" value="P:cell redox homeostasis"/>
    <property type="evidence" value="ECO:0007669"/>
    <property type="project" value="TreeGrafter"/>
</dbReference>
<dbReference type="InterPro" id="IPR004045">
    <property type="entry name" value="Glutathione_S-Trfase_N"/>
</dbReference>
<keyword evidence="3" id="KW-1185">Reference proteome</keyword>
<sequence>MSDLVLYSLDGCPYCERVHDALDEHDIDYETKWVEGLHSKRNEVKRVSGQRAVPVIVDDDRGVTMAESSNIVEYVERTLAPRAEA</sequence>
<dbReference type="PANTHER" id="PTHR34386">
    <property type="entry name" value="GLUTAREDOXIN"/>
    <property type="match status" value="1"/>
</dbReference>
<dbReference type="AlphaFoldDB" id="A0AAV3SYM5"/>